<evidence type="ECO:0000313" key="1">
    <source>
        <dbReference type="EMBL" id="MTD26722.1"/>
    </source>
</evidence>
<dbReference type="Proteomes" id="UP000424752">
    <property type="component" value="Chromosome"/>
</dbReference>
<dbReference type="EMBL" id="WLZX01000002">
    <property type="protein sequence ID" value="MTD26722.1"/>
    <property type="molecule type" value="Genomic_DNA"/>
</dbReference>
<dbReference type="EMBL" id="CP046509">
    <property type="protein sequence ID" value="QGU88291.1"/>
    <property type="molecule type" value="Genomic_DNA"/>
</dbReference>
<dbReference type="KEGG" id="erwi:GN242_14120"/>
<keyword evidence="4" id="KW-1185">Reference proteome</keyword>
<evidence type="ECO:0000313" key="4">
    <source>
        <dbReference type="Proteomes" id="UP000480164"/>
    </source>
</evidence>
<name>A0A6I6ENL5_9GAMM</name>
<dbReference type="RefSeq" id="WP_154752029.1">
    <property type="nucleotide sequence ID" value="NZ_CP046509.1"/>
</dbReference>
<evidence type="ECO:0000313" key="2">
    <source>
        <dbReference type="EMBL" id="QGU88291.1"/>
    </source>
</evidence>
<dbReference type="Proteomes" id="UP000480164">
    <property type="component" value="Unassembled WGS sequence"/>
</dbReference>
<protein>
    <submittedName>
        <fullName evidence="2">DUF2384 domain-containing protein</fullName>
    </submittedName>
</protein>
<sequence length="243" mass="27132">MSVKTTPEIPDTINLFNGQQLRNMAAEESAEYLVINVNQFKDATPPAGGNGDVLRKKLEKLVSNPLLDPSLALAFFEIAQKLLVPARRKTRIAPAVSKQNTIFDGYEQFRANNTQRQQDIRALVLSEGEWLSSGELSDRAHFTNANRSAGPNAWKRRGKTFAISIEGHDRYPDYAFDEAWQPLPVVKQVLEIFEGTRTSWSLAAWFISENSWLAGRRPKDLLNSDPQAVIKAAQQARSGAQHG</sequence>
<reference evidence="1 4" key="1">
    <citation type="submission" date="2019-11" db="EMBL/GenBank/DDBJ databases">
        <title>Erwinia sp. nov., isolated from feces of birds in Tibet plateau of China.</title>
        <authorList>
            <person name="Ge Y."/>
        </authorList>
    </citation>
    <scope>NUCLEOTIDE SEQUENCE [LARGE SCALE GENOMIC DNA]</scope>
    <source>
        <strain evidence="1 4">J316</strain>
    </source>
</reference>
<reference evidence="2 3" key="2">
    <citation type="submission" date="2019-12" db="EMBL/GenBank/DDBJ databases">
        <title>Erwinia sp. nov., isolated from droppings of birds in the Qinghai-Tiebt plateau of China.</title>
        <authorList>
            <person name="Ge Y."/>
        </authorList>
    </citation>
    <scope>NUCLEOTIDE SEQUENCE [LARGE SCALE GENOMIC DNA]</scope>
    <source>
        <strain evidence="2 3">J780</strain>
    </source>
</reference>
<accession>A0A6L6GQ66</accession>
<accession>A0A6I6ENL5</accession>
<gene>
    <name evidence="1" type="ORF">GK011_07140</name>
    <name evidence="2" type="ORF">GN242_14120</name>
</gene>
<dbReference type="AlphaFoldDB" id="A0A6I6ENL5"/>
<proteinExistence type="predicted"/>
<organism evidence="2 3">
    <name type="scientific">Erwinia sorbitola</name>
    <dbReference type="NCBI Taxonomy" id="2681984"/>
    <lineage>
        <taxon>Bacteria</taxon>
        <taxon>Pseudomonadati</taxon>
        <taxon>Pseudomonadota</taxon>
        <taxon>Gammaproteobacteria</taxon>
        <taxon>Enterobacterales</taxon>
        <taxon>Erwiniaceae</taxon>
        <taxon>Erwinia</taxon>
    </lineage>
</organism>
<evidence type="ECO:0000313" key="3">
    <source>
        <dbReference type="Proteomes" id="UP000424752"/>
    </source>
</evidence>